<evidence type="ECO:0000256" key="1">
    <source>
        <dbReference type="SAM" id="MobiDB-lite"/>
    </source>
</evidence>
<organism evidence="2 3">
    <name type="scientific">Streptomyces somaliensis (strain ATCC 33201 / DSM 40738 / JCM 12659 / KCTC 9044 / NCTC 11332 / NRRL B-12077 / IP 733)</name>
    <dbReference type="NCBI Taxonomy" id="1134445"/>
    <lineage>
        <taxon>Bacteria</taxon>
        <taxon>Bacillati</taxon>
        <taxon>Actinomycetota</taxon>
        <taxon>Actinomycetes</taxon>
        <taxon>Kitasatosporales</taxon>
        <taxon>Streptomycetaceae</taxon>
        <taxon>Streptomyces</taxon>
    </lineage>
</organism>
<feature type="compositionally biased region" description="Basic and acidic residues" evidence="1">
    <location>
        <begin position="32"/>
        <end position="57"/>
    </location>
</feature>
<reference evidence="2 3" key="1">
    <citation type="submission" date="2020-04" db="EMBL/GenBank/DDBJ databases">
        <title>MicrobeNet Type strains.</title>
        <authorList>
            <person name="Nicholson A.C."/>
        </authorList>
    </citation>
    <scope>NUCLEOTIDE SEQUENCE [LARGE SCALE GENOMIC DNA]</scope>
    <source>
        <strain evidence="2 3">DSM 40738</strain>
    </source>
</reference>
<dbReference type="AlphaFoldDB" id="A0AA44DHA3"/>
<dbReference type="Proteomes" id="UP000570003">
    <property type="component" value="Unassembled WGS sequence"/>
</dbReference>
<proteinExistence type="predicted"/>
<feature type="region of interest" description="Disordered" evidence="1">
    <location>
        <begin position="29"/>
        <end position="71"/>
    </location>
</feature>
<dbReference type="RefSeq" id="WP_168440503.1">
    <property type="nucleotide sequence ID" value="NZ_JAAXOU010000318.1"/>
</dbReference>
<sequence length="71" mass="7376">MSRTDARRRGAGTRALWVLVLVGLLACAGPGDRPHRDPYGDRARAADAVADRARPSDRAVVAEAPAAAPTG</sequence>
<accession>A0AA44DHA3</accession>
<comment type="caution">
    <text evidence="2">The sequence shown here is derived from an EMBL/GenBank/DDBJ whole genome shotgun (WGS) entry which is preliminary data.</text>
</comment>
<evidence type="ECO:0000313" key="3">
    <source>
        <dbReference type="Proteomes" id="UP000570003"/>
    </source>
</evidence>
<feature type="compositionally biased region" description="Low complexity" evidence="1">
    <location>
        <begin position="58"/>
        <end position="71"/>
    </location>
</feature>
<evidence type="ECO:0000313" key="2">
    <source>
        <dbReference type="EMBL" id="NKY16272.1"/>
    </source>
</evidence>
<feature type="non-terminal residue" evidence="2">
    <location>
        <position position="71"/>
    </location>
</feature>
<keyword evidence="3" id="KW-1185">Reference proteome</keyword>
<dbReference type="PROSITE" id="PS51257">
    <property type="entry name" value="PROKAR_LIPOPROTEIN"/>
    <property type="match status" value="1"/>
</dbReference>
<gene>
    <name evidence="2" type="ORF">HGA06_19705</name>
</gene>
<dbReference type="EMBL" id="JAAXOU010000318">
    <property type="protein sequence ID" value="NKY16272.1"/>
    <property type="molecule type" value="Genomic_DNA"/>
</dbReference>
<name>A0AA44DHA3_STRE0</name>
<protein>
    <submittedName>
        <fullName evidence="2">Uncharacterized protein</fullName>
    </submittedName>
</protein>